<name>A0A269THT8_9BACT</name>
<comment type="caution">
    <text evidence="1">The sequence shown here is derived from an EMBL/GenBank/DDBJ whole genome shotgun (WGS) entry which is preliminary data.</text>
</comment>
<accession>A0A269THT8</accession>
<gene>
    <name evidence="1" type="ORF">CJJ23_04320</name>
</gene>
<dbReference type="EMBL" id="NQNY01000016">
    <property type="protein sequence ID" value="PAK21004.1"/>
    <property type="molecule type" value="Genomic_DNA"/>
</dbReference>
<protein>
    <submittedName>
        <fullName evidence="1">Uncharacterized protein</fullName>
    </submittedName>
</protein>
<evidence type="ECO:0000313" key="2">
    <source>
        <dbReference type="Proteomes" id="UP000216943"/>
    </source>
</evidence>
<sequence length="408" mass="48200">MNFTRETKSFVEVDLSSIRFVTYVTDEACSFKIIDEKFYLDITNLNEEISNARRFIVLHKEKLGFAPNKIDVVYKDNFLNARTKAIKSTIHIKKNSEQADSDENLDSTGEFLKSIDSDFSKKNQEDFAINITPLEYSISKHSNYWQKFDNWNDVSELKRVKIKSLITYVENDKYYELCEALEKLGLVINKIYSFAEISNSLLKDNGSDYINVHLSSNATFITQRKNDKIVKIEQFRFGENYFIKWLHDKFNLNALEAEKTLYTYASKFDLIVENPELRNNLNSLSPLLSYPDYFKEIENYIILYWEKLHEFLSEKFSDYATKQVVVFSGAFNFMGKAFRASDAFITNSKIVFIENQNTEFEFNENELSHQYLNRIYQKANVTYNFESTYTFPEFFYEVKSPNKLKKYH</sequence>
<dbReference type="Proteomes" id="UP000216943">
    <property type="component" value="Unassembled WGS sequence"/>
</dbReference>
<proteinExistence type="predicted"/>
<dbReference type="RefSeq" id="WP_095335120.1">
    <property type="nucleotide sequence ID" value="NZ_NQNY01000016.1"/>
</dbReference>
<reference evidence="2" key="1">
    <citation type="submission" date="2017-08" db="EMBL/GenBank/DDBJ databases">
        <authorList>
            <person name="Alvarez-Ponce D."/>
            <person name="Weitzman C.L."/>
            <person name="Tillett R.L."/>
            <person name="Sandmeier F.C."/>
            <person name="Tracy C.R."/>
        </authorList>
    </citation>
    <scope>NUCLEOTIDE SEQUENCE [LARGE SCALE GENOMIC DNA]</scope>
    <source>
        <strain evidence="2">723</strain>
    </source>
</reference>
<dbReference type="AlphaFoldDB" id="A0A269THT8"/>
<evidence type="ECO:0000313" key="1">
    <source>
        <dbReference type="EMBL" id="PAK21004.1"/>
    </source>
</evidence>
<dbReference type="OrthoDB" id="9877193at2"/>
<organism evidence="1 2">
    <name type="scientific">Mycoplasmopsis agassizii</name>
    <dbReference type="NCBI Taxonomy" id="33922"/>
    <lineage>
        <taxon>Bacteria</taxon>
        <taxon>Bacillati</taxon>
        <taxon>Mycoplasmatota</taxon>
        <taxon>Mycoplasmoidales</taxon>
        <taxon>Metamycoplasmataceae</taxon>
        <taxon>Mycoplasmopsis</taxon>
    </lineage>
</organism>